<keyword evidence="4" id="KW-0678">Repressor</keyword>
<feature type="region of interest" description="Disordered" evidence="12">
    <location>
        <begin position="1"/>
        <end position="21"/>
    </location>
</feature>
<evidence type="ECO:0000256" key="5">
    <source>
        <dbReference type="ARBA" id="ARBA00022723"/>
    </source>
</evidence>
<dbReference type="Pfam" id="PF01475">
    <property type="entry name" value="FUR"/>
    <property type="match status" value="1"/>
</dbReference>
<keyword evidence="10" id="KW-0804">Transcription</keyword>
<keyword evidence="6 11" id="KW-0862">Zinc</keyword>
<dbReference type="AlphaFoldDB" id="A0A3N6WR55"/>
<dbReference type="GO" id="GO:0003700">
    <property type="term" value="F:DNA-binding transcription factor activity"/>
    <property type="evidence" value="ECO:0007669"/>
    <property type="project" value="InterPro"/>
</dbReference>
<evidence type="ECO:0000256" key="3">
    <source>
        <dbReference type="ARBA" id="ARBA00022490"/>
    </source>
</evidence>
<dbReference type="GO" id="GO:0045892">
    <property type="term" value="P:negative regulation of DNA-templated transcription"/>
    <property type="evidence" value="ECO:0007669"/>
    <property type="project" value="TreeGrafter"/>
</dbReference>
<comment type="caution">
    <text evidence="13">The sequence shown here is derived from an EMBL/GenBank/DDBJ whole genome shotgun (WGS) entry which is preliminary data.</text>
</comment>
<dbReference type="SUPFAM" id="SSF46785">
    <property type="entry name" value="Winged helix' DNA-binding domain"/>
    <property type="match status" value="1"/>
</dbReference>
<evidence type="ECO:0000256" key="8">
    <source>
        <dbReference type="ARBA" id="ARBA00023015"/>
    </source>
</evidence>
<dbReference type="GO" id="GO:0000976">
    <property type="term" value="F:transcription cis-regulatory region binding"/>
    <property type="evidence" value="ECO:0007669"/>
    <property type="project" value="TreeGrafter"/>
</dbReference>
<proteinExistence type="inferred from homology"/>
<feature type="binding site" evidence="11">
    <location>
        <position position="146"/>
    </location>
    <ligand>
        <name>Zn(2+)</name>
        <dbReference type="ChEBI" id="CHEBI:29105"/>
    </ligand>
</feature>
<evidence type="ECO:0000256" key="12">
    <source>
        <dbReference type="SAM" id="MobiDB-lite"/>
    </source>
</evidence>
<dbReference type="Gene3D" id="3.30.1490.190">
    <property type="match status" value="1"/>
</dbReference>
<dbReference type="Proteomes" id="UP000275225">
    <property type="component" value="Unassembled WGS sequence"/>
</dbReference>
<dbReference type="CDD" id="cd07153">
    <property type="entry name" value="Fur_like"/>
    <property type="match status" value="1"/>
</dbReference>
<dbReference type="OrthoDB" id="5242893at2"/>
<dbReference type="InterPro" id="IPR036388">
    <property type="entry name" value="WH-like_DNA-bd_sf"/>
</dbReference>
<dbReference type="GO" id="GO:0008270">
    <property type="term" value="F:zinc ion binding"/>
    <property type="evidence" value="ECO:0007669"/>
    <property type="project" value="TreeGrafter"/>
</dbReference>
<gene>
    <name evidence="13" type="ORF">EHW97_00075</name>
</gene>
<feature type="binding site" evidence="11">
    <location>
        <position position="143"/>
    </location>
    <ligand>
        <name>Zn(2+)</name>
        <dbReference type="ChEBI" id="CHEBI:29105"/>
    </ligand>
</feature>
<dbReference type="InterPro" id="IPR036390">
    <property type="entry name" value="WH_DNA-bd_sf"/>
</dbReference>
<dbReference type="GO" id="GO:0005737">
    <property type="term" value="C:cytoplasm"/>
    <property type="evidence" value="ECO:0007669"/>
    <property type="project" value="UniProtKB-SubCell"/>
</dbReference>
<keyword evidence="3" id="KW-0963">Cytoplasm</keyword>
<protein>
    <submittedName>
        <fullName evidence="13">Transcriptional repressor</fullName>
    </submittedName>
</protein>
<accession>A0A3N6WR55</accession>
<dbReference type="PANTHER" id="PTHR33202:SF18">
    <property type="entry name" value="TRANSCRIPTIONAL REGULATOR FURA"/>
    <property type="match status" value="1"/>
</dbReference>
<evidence type="ECO:0000256" key="6">
    <source>
        <dbReference type="ARBA" id="ARBA00022833"/>
    </source>
</evidence>
<sequence>MTTTSAPAPAHQEPTPRQQLQAAGLRVTTPRLTVLDAVARHPHSPADTVFQVVRTTLPGTSVQAVYNVLGDLTEAGLLRRIEPAGSPARYERRVGDNHHHLVCRVCGAVEDIDCAVGPAPCLTPSQTHGFAIDEAEITFWGLCPTCSESAAPTH</sequence>
<comment type="subcellular location">
    <subcellularLocation>
        <location evidence="1">Cytoplasm</location>
    </subcellularLocation>
</comment>
<feature type="binding site" evidence="11">
    <location>
        <position position="103"/>
    </location>
    <ligand>
        <name>Zn(2+)</name>
        <dbReference type="ChEBI" id="CHEBI:29105"/>
    </ligand>
</feature>
<dbReference type="InterPro" id="IPR043135">
    <property type="entry name" value="Fur_C"/>
</dbReference>
<comment type="cofactor">
    <cofactor evidence="11">
        <name>Zn(2+)</name>
        <dbReference type="ChEBI" id="CHEBI:29105"/>
    </cofactor>
    <text evidence="11">Binds 1 zinc ion per subunit.</text>
</comment>
<evidence type="ECO:0000313" key="13">
    <source>
        <dbReference type="EMBL" id="RQN09939.1"/>
    </source>
</evidence>
<evidence type="ECO:0000256" key="9">
    <source>
        <dbReference type="ARBA" id="ARBA00023125"/>
    </source>
</evidence>
<dbReference type="EMBL" id="RQJX01000001">
    <property type="protein sequence ID" value="RQN09939.1"/>
    <property type="molecule type" value="Genomic_DNA"/>
</dbReference>
<feature type="binding site" evidence="11">
    <location>
        <position position="106"/>
    </location>
    <ligand>
        <name>Zn(2+)</name>
        <dbReference type="ChEBI" id="CHEBI:29105"/>
    </ligand>
</feature>
<dbReference type="GO" id="GO:1900376">
    <property type="term" value="P:regulation of secondary metabolite biosynthetic process"/>
    <property type="evidence" value="ECO:0007669"/>
    <property type="project" value="TreeGrafter"/>
</dbReference>
<dbReference type="PANTHER" id="PTHR33202">
    <property type="entry name" value="ZINC UPTAKE REGULATION PROTEIN"/>
    <property type="match status" value="1"/>
</dbReference>
<organism evidence="13 14">
    <name type="scientific">Aeromicrobium camelliae</name>
    <dbReference type="NCBI Taxonomy" id="1538144"/>
    <lineage>
        <taxon>Bacteria</taxon>
        <taxon>Bacillati</taxon>
        <taxon>Actinomycetota</taxon>
        <taxon>Actinomycetes</taxon>
        <taxon>Propionibacteriales</taxon>
        <taxon>Nocardioidaceae</taxon>
        <taxon>Aeromicrobium</taxon>
    </lineage>
</organism>
<keyword evidence="9" id="KW-0238">DNA-binding</keyword>
<name>A0A3N6WR55_9ACTN</name>
<evidence type="ECO:0000256" key="2">
    <source>
        <dbReference type="ARBA" id="ARBA00007957"/>
    </source>
</evidence>
<evidence type="ECO:0000256" key="1">
    <source>
        <dbReference type="ARBA" id="ARBA00004496"/>
    </source>
</evidence>
<evidence type="ECO:0000313" key="14">
    <source>
        <dbReference type="Proteomes" id="UP000275225"/>
    </source>
</evidence>
<keyword evidence="5 11" id="KW-0479">Metal-binding</keyword>
<dbReference type="RefSeq" id="WP_124235146.1">
    <property type="nucleotide sequence ID" value="NZ_JBHUFI010000007.1"/>
</dbReference>
<evidence type="ECO:0000256" key="11">
    <source>
        <dbReference type="PIRSR" id="PIRSR602481-1"/>
    </source>
</evidence>
<evidence type="ECO:0000256" key="7">
    <source>
        <dbReference type="ARBA" id="ARBA00023004"/>
    </source>
</evidence>
<comment type="similarity">
    <text evidence="2">Belongs to the Fur family.</text>
</comment>
<reference evidence="13 14" key="1">
    <citation type="submission" date="2018-11" db="EMBL/GenBank/DDBJ databases">
        <authorList>
            <person name="Li F."/>
        </authorList>
    </citation>
    <scope>NUCLEOTIDE SEQUENCE [LARGE SCALE GENOMIC DNA]</scope>
    <source>
        <strain evidence="13 14">YS17T</strain>
    </source>
</reference>
<evidence type="ECO:0000256" key="10">
    <source>
        <dbReference type="ARBA" id="ARBA00023163"/>
    </source>
</evidence>
<dbReference type="Gene3D" id="1.10.10.10">
    <property type="entry name" value="Winged helix-like DNA-binding domain superfamily/Winged helix DNA-binding domain"/>
    <property type="match status" value="1"/>
</dbReference>
<keyword evidence="7" id="KW-0408">Iron</keyword>
<dbReference type="InterPro" id="IPR002481">
    <property type="entry name" value="FUR"/>
</dbReference>
<evidence type="ECO:0000256" key="4">
    <source>
        <dbReference type="ARBA" id="ARBA00022491"/>
    </source>
</evidence>
<keyword evidence="14" id="KW-1185">Reference proteome</keyword>
<keyword evidence="8" id="KW-0805">Transcription regulation</keyword>